<organism evidence="5 6">
    <name type="scientific">Clavibacter michiganensis</name>
    <dbReference type="NCBI Taxonomy" id="28447"/>
    <lineage>
        <taxon>Bacteria</taxon>
        <taxon>Bacillati</taxon>
        <taxon>Actinomycetota</taxon>
        <taxon>Actinomycetes</taxon>
        <taxon>Micrococcales</taxon>
        <taxon>Microbacteriaceae</taxon>
        <taxon>Clavibacter</taxon>
    </lineage>
</organism>
<keyword evidence="5" id="KW-0378">Hydrolase</keyword>
<dbReference type="EMBL" id="MDJY01000056">
    <property type="protein sequence ID" value="OUE20297.1"/>
    <property type="molecule type" value="Genomic_DNA"/>
</dbReference>
<evidence type="ECO:0000259" key="3">
    <source>
        <dbReference type="SMART" id="SM00477"/>
    </source>
</evidence>
<evidence type="ECO:0000256" key="2">
    <source>
        <dbReference type="PIRSR" id="PIRSR640255-2"/>
    </source>
</evidence>
<keyword evidence="5" id="KW-0540">Nuclease</keyword>
<dbReference type="InterPro" id="IPR044925">
    <property type="entry name" value="His-Me_finger_sf"/>
</dbReference>
<evidence type="ECO:0000313" key="5">
    <source>
        <dbReference type="EMBL" id="OUE20297.1"/>
    </source>
</evidence>
<dbReference type="Pfam" id="PF01223">
    <property type="entry name" value="Endonuclease_NS"/>
    <property type="match status" value="1"/>
</dbReference>
<feature type="domain" description="ENPP1-3/EXOG-like endonuclease/phosphodiesterase" evidence="3">
    <location>
        <begin position="29"/>
        <end position="244"/>
    </location>
</feature>
<dbReference type="RefSeq" id="WP_086518088.1">
    <property type="nucleotide sequence ID" value="NZ_MDJY01000056.1"/>
</dbReference>
<evidence type="ECO:0000259" key="4">
    <source>
        <dbReference type="SMART" id="SM00892"/>
    </source>
</evidence>
<dbReference type="PANTHER" id="PTHR13966:SF5">
    <property type="entry name" value="ENDONUCLEASE G, MITOCHONDRIAL"/>
    <property type="match status" value="1"/>
</dbReference>
<dbReference type="GO" id="GO:0046872">
    <property type="term" value="F:metal ion binding"/>
    <property type="evidence" value="ECO:0007669"/>
    <property type="project" value="UniProtKB-KW"/>
</dbReference>
<dbReference type="InterPro" id="IPR044929">
    <property type="entry name" value="DNA/RNA_non-sp_Endonuclease_sf"/>
</dbReference>
<dbReference type="SUPFAM" id="SSF54060">
    <property type="entry name" value="His-Me finger endonucleases"/>
    <property type="match status" value="1"/>
</dbReference>
<dbReference type="SMART" id="SM00892">
    <property type="entry name" value="Endonuclease_NS"/>
    <property type="match status" value="1"/>
</dbReference>
<dbReference type="Proteomes" id="UP000195011">
    <property type="component" value="Unassembled WGS sequence"/>
</dbReference>
<dbReference type="GO" id="GO:0003676">
    <property type="term" value="F:nucleic acid binding"/>
    <property type="evidence" value="ECO:0007669"/>
    <property type="project" value="InterPro"/>
</dbReference>
<dbReference type="InterPro" id="IPR040255">
    <property type="entry name" value="Non-specific_endonuclease"/>
</dbReference>
<proteinExistence type="predicted"/>
<dbReference type="SMART" id="SM00477">
    <property type="entry name" value="NUC"/>
    <property type="match status" value="1"/>
</dbReference>
<evidence type="ECO:0000313" key="6">
    <source>
        <dbReference type="Proteomes" id="UP000195011"/>
    </source>
</evidence>
<keyword evidence="2" id="KW-0479">Metal-binding</keyword>
<comment type="caution">
    <text evidence="5">The sequence shown here is derived from an EMBL/GenBank/DDBJ whole genome shotgun (WGS) entry which is preliminary data.</text>
</comment>
<dbReference type="CDD" id="cd00091">
    <property type="entry name" value="NUC"/>
    <property type="match status" value="1"/>
</dbReference>
<dbReference type="Gene3D" id="3.40.570.10">
    <property type="entry name" value="Extracellular Endonuclease, subunit A"/>
    <property type="match status" value="1"/>
</dbReference>
<dbReference type="GO" id="GO:0004519">
    <property type="term" value="F:endonuclease activity"/>
    <property type="evidence" value="ECO:0007669"/>
    <property type="project" value="UniProtKB-KW"/>
</dbReference>
<dbReference type="InterPro" id="IPR001604">
    <property type="entry name" value="Endo_G_ENPP1-like_dom"/>
</dbReference>
<feature type="active site" description="Proton acceptor" evidence="1">
    <location>
        <position position="90"/>
    </location>
</feature>
<gene>
    <name evidence="5" type="ORF">BFL36_11580</name>
</gene>
<name>A0A251Y7P7_9MICO</name>
<keyword evidence="5" id="KW-0255">Endonuclease</keyword>
<dbReference type="PANTHER" id="PTHR13966">
    <property type="entry name" value="ENDONUCLEASE RELATED"/>
    <property type="match status" value="1"/>
</dbReference>
<evidence type="ECO:0000256" key="1">
    <source>
        <dbReference type="PIRSR" id="PIRSR640255-1"/>
    </source>
</evidence>
<accession>A0A251Y7P7</accession>
<dbReference type="InterPro" id="IPR020821">
    <property type="entry name" value="ENPP1-3/EXOG-like_nuc-like"/>
</dbReference>
<reference evidence="5 6" key="1">
    <citation type="submission" date="2016-08" db="EMBL/GenBank/DDBJ databases">
        <title>Genome sequence of Clavibacter michiganensis spp strain CFBP8017.</title>
        <authorList>
            <person name="Thapa S.P."/>
            <person name="Coaker G."/>
            <person name="Jacques M.-A."/>
        </authorList>
    </citation>
    <scope>NUCLEOTIDE SEQUENCE [LARGE SCALE GENOMIC DNA]</scope>
    <source>
        <strain evidence="5">CFBP8017</strain>
    </source>
</reference>
<protein>
    <submittedName>
        <fullName evidence="5">DNA/RNA non-specific endonuclease</fullName>
    </submittedName>
</protein>
<feature type="domain" description="DNA/RNA non-specific endonuclease/pyrophosphatase/phosphodiesterase" evidence="4">
    <location>
        <begin position="28"/>
        <end position="244"/>
    </location>
</feature>
<dbReference type="AlphaFoldDB" id="A0A251Y7P7"/>
<dbReference type="GO" id="GO:0016787">
    <property type="term" value="F:hydrolase activity"/>
    <property type="evidence" value="ECO:0007669"/>
    <property type="project" value="InterPro"/>
</dbReference>
<feature type="binding site" evidence="2">
    <location>
        <position position="126"/>
    </location>
    <ligand>
        <name>Mg(2+)</name>
        <dbReference type="ChEBI" id="CHEBI:18420"/>
        <note>catalytic</note>
    </ligand>
</feature>
<sequence>MDGYDLDFLPIPLPLPDPPADARPVRLDYLHFSVLMDVDRRLAALTAVNIDGARLVDVERTDDWHLDPRLPEEQQCGPELYARNDIDRGHLVRRRDPVWGGIAEAARASADTFAYTNAAPQAAEFNQSKELWLGLEDFVLDNADLGDRRMTVLTGPVFSADDPVYRGVRIPLMFWKIAAWVSGDALAATAYLLDQAPQLGDLDRTTARADAEAPELGPYRTYQVAVSEIGALTGLDVAQLAAADRLGVPATARVGTPEDGRDSWVELERYAAITL</sequence>